<reference evidence="2 3" key="1">
    <citation type="submission" date="2020-11" db="EMBL/GenBank/DDBJ databases">
        <authorList>
            <person name="Sun Q."/>
        </authorList>
    </citation>
    <scope>NUCLEOTIDE SEQUENCE [LARGE SCALE GENOMIC DNA]</scope>
    <source>
        <strain evidence="2 3">P8398</strain>
    </source>
</reference>
<dbReference type="Pfam" id="PF12146">
    <property type="entry name" value="Hydrolase_4"/>
    <property type="match status" value="1"/>
</dbReference>
<dbReference type="SUPFAM" id="SSF53474">
    <property type="entry name" value="alpha/beta-Hydrolases"/>
    <property type="match status" value="1"/>
</dbReference>
<dbReference type="InterPro" id="IPR029058">
    <property type="entry name" value="AB_hydrolase_fold"/>
</dbReference>
<dbReference type="Gene3D" id="3.40.50.1820">
    <property type="entry name" value="alpha/beta hydrolase"/>
    <property type="match status" value="1"/>
</dbReference>
<dbReference type="Proteomes" id="UP000662888">
    <property type="component" value="Chromosome"/>
</dbReference>
<feature type="domain" description="Serine aminopeptidase S33" evidence="1">
    <location>
        <begin position="49"/>
        <end position="146"/>
    </location>
</feature>
<dbReference type="EMBL" id="CP065053">
    <property type="protein sequence ID" value="QPI48457.1"/>
    <property type="molecule type" value="Genomic_DNA"/>
</dbReference>
<keyword evidence="3" id="KW-1185">Reference proteome</keyword>
<dbReference type="GO" id="GO:0016787">
    <property type="term" value="F:hydrolase activity"/>
    <property type="evidence" value="ECO:0007669"/>
    <property type="project" value="UniProtKB-KW"/>
</dbReference>
<protein>
    <submittedName>
        <fullName evidence="2">Hydrolase 1, exosortase A system-associated</fullName>
    </submittedName>
</protein>
<proteinExistence type="predicted"/>
<keyword evidence="2" id="KW-0378">Hydrolase</keyword>
<name>A0AA48WBI4_9BURK</name>
<dbReference type="RefSeq" id="WP_206088076.1">
    <property type="nucleotide sequence ID" value="NZ_CP065053.1"/>
</dbReference>
<sequence length="266" mass="28271">MDATQRAVQFNCGGDSLIGILDLPERPLTRGVLVVTSAPQYRIGDHRHFTLLARLMAARGIPVLRFDHRGMGDSEGEARPIDALGEDIQAAMRAFFAQMPGMQDVVLWGFGDAATAAVLYAHADTRVSGVVLLNPWMQAPGSAPRADGLPQLLARLGEVDFWKRVASDSRGGPDGVAALRQDMRAAAGDAGLPLPRRVLASLSGFDGAALVILGGDEAGAQHVDALLKRHGVRCKCVSVGGAERSFASRAWRDAVAEISANWIASW</sequence>
<dbReference type="InterPro" id="IPR022742">
    <property type="entry name" value="Hydrolase_4"/>
</dbReference>
<evidence type="ECO:0000313" key="2">
    <source>
        <dbReference type="EMBL" id="QPI48457.1"/>
    </source>
</evidence>
<gene>
    <name evidence="2" type="ORF">IV454_23415</name>
</gene>
<evidence type="ECO:0000313" key="3">
    <source>
        <dbReference type="Proteomes" id="UP000662888"/>
    </source>
</evidence>
<organism evidence="2 3">
    <name type="scientific">Massilia antarctica</name>
    <dbReference type="NCBI Taxonomy" id="2765360"/>
    <lineage>
        <taxon>Bacteria</taxon>
        <taxon>Pseudomonadati</taxon>
        <taxon>Pseudomonadota</taxon>
        <taxon>Betaproteobacteria</taxon>
        <taxon>Burkholderiales</taxon>
        <taxon>Oxalobacteraceae</taxon>
        <taxon>Telluria group</taxon>
        <taxon>Massilia</taxon>
    </lineage>
</organism>
<evidence type="ECO:0000259" key="1">
    <source>
        <dbReference type="Pfam" id="PF12146"/>
    </source>
</evidence>
<dbReference type="NCBIfam" id="TIGR03100">
    <property type="entry name" value="hydr1_PEP"/>
    <property type="match status" value="1"/>
</dbReference>
<accession>A0AA48WBI4</accession>
<dbReference type="InterPro" id="IPR017531">
    <property type="entry name" value="Hydrolase-1_PEP"/>
</dbReference>